<evidence type="ECO:0000313" key="3">
    <source>
        <dbReference type="EMBL" id="RLQ95443.1"/>
    </source>
</evidence>
<name>A0A3L7JXH2_9BACI</name>
<keyword evidence="1" id="KW-0175">Coiled coil</keyword>
<keyword evidence="4" id="KW-1185">Reference proteome</keyword>
<gene>
    <name evidence="3" type="ORF">D9X91_10430</name>
</gene>
<proteinExistence type="predicted"/>
<reference evidence="3 4" key="1">
    <citation type="submission" date="2018-10" db="EMBL/GenBank/DDBJ databases">
        <title>Falsibacillus sp. genome draft.</title>
        <authorList>
            <person name="Shi S."/>
        </authorList>
    </citation>
    <scope>NUCLEOTIDE SEQUENCE [LARGE SCALE GENOMIC DNA]</scope>
    <source>
        <strain evidence="3 4">GY 10110</strain>
    </source>
</reference>
<comment type="caution">
    <text evidence="3">The sequence shown here is derived from an EMBL/GenBank/DDBJ whole genome shotgun (WGS) entry which is preliminary data.</text>
</comment>
<dbReference type="EMBL" id="RCVZ01000006">
    <property type="protein sequence ID" value="RLQ95443.1"/>
    <property type="molecule type" value="Genomic_DNA"/>
</dbReference>
<accession>A0A3L7JXH2</accession>
<dbReference type="AlphaFoldDB" id="A0A3L7JXH2"/>
<sequence length="128" mass="15033">MIPKNEAGIKMFFKKLFEQKKKYEKNVSVLTKEIKKLRKELKDIKEHQQSVVIEHVNIEKLMIDKYETNNHLGQLGIKELKGKLYIGATYGEGYSSLIKNEEERSIEEDKTRSKVQEKPKEGPKINIR</sequence>
<organism evidence="3 4">
    <name type="scientific">Falsibacillus albus</name>
    <dbReference type="NCBI Taxonomy" id="2478915"/>
    <lineage>
        <taxon>Bacteria</taxon>
        <taxon>Bacillati</taxon>
        <taxon>Bacillota</taxon>
        <taxon>Bacilli</taxon>
        <taxon>Bacillales</taxon>
        <taxon>Bacillaceae</taxon>
        <taxon>Falsibacillus</taxon>
    </lineage>
</organism>
<evidence type="ECO:0000313" key="4">
    <source>
        <dbReference type="Proteomes" id="UP000276770"/>
    </source>
</evidence>
<feature type="region of interest" description="Disordered" evidence="2">
    <location>
        <begin position="101"/>
        <end position="128"/>
    </location>
</feature>
<dbReference type="Proteomes" id="UP000276770">
    <property type="component" value="Unassembled WGS sequence"/>
</dbReference>
<protein>
    <submittedName>
        <fullName evidence="3">Uncharacterized protein</fullName>
    </submittedName>
</protein>
<evidence type="ECO:0000256" key="1">
    <source>
        <dbReference type="SAM" id="Coils"/>
    </source>
</evidence>
<feature type="coiled-coil region" evidence="1">
    <location>
        <begin position="13"/>
        <end position="47"/>
    </location>
</feature>
<evidence type="ECO:0000256" key="2">
    <source>
        <dbReference type="SAM" id="MobiDB-lite"/>
    </source>
</evidence>